<dbReference type="EMBL" id="MFAY01000064">
    <property type="protein sequence ID" value="OGD87135.1"/>
    <property type="molecule type" value="Genomic_DNA"/>
</dbReference>
<evidence type="ECO:0000313" key="2">
    <source>
        <dbReference type="Proteomes" id="UP000178577"/>
    </source>
</evidence>
<name>A0A1F5G5P1_9BACT</name>
<comment type="caution">
    <text evidence="1">The sequence shown here is derived from an EMBL/GenBank/DDBJ whole genome shotgun (WGS) entry which is preliminary data.</text>
</comment>
<evidence type="ECO:0000313" key="1">
    <source>
        <dbReference type="EMBL" id="OGD87135.1"/>
    </source>
</evidence>
<dbReference type="Proteomes" id="UP000178577">
    <property type="component" value="Unassembled WGS sequence"/>
</dbReference>
<dbReference type="AlphaFoldDB" id="A0A1F5G5P1"/>
<dbReference type="Pfam" id="PF05973">
    <property type="entry name" value="Gp49"/>
    <property type="match status" value="1"/>
</dbReference>
<protein>
    <recommendedName>
        <fullName evidence="3">Addiction module toxin RelE</fullName>
    </recommendedName>
</protein>
<gene>
    <name evidence="1" type="ORF">A2693_01335</name>
</gene>
<proteinExistence type="predicted"/>
<organism evidence="1 2">
    <name type="scientific">Candidatus Curtissbacteria bacterium RIFCSPHIGHO2_01_FULL_40_12</name>
    <dbReference type="NCBI Taxonomy" id="1797710"/>
    <lineage>
        <taxon>Bacteria</taxon>
        <taxon>Candidatus Curtissiibacteriota</taxon>
    </lineage>
</organism>
<reference evidence="1 2" key="1">
    <citation type="journal article" date="2016" name="Nat. Commun.">
        <title>Thousands of microbial genomes shed light on interconnected biogeochemical processes in an aquifer system.</title>
        <authorList>
            <person name="Anantharaman K."/>
            <person name="Brown C.T."/>
            <person name="Hug L.A."/>
            <person name="Sharon I."/>
            <person name="Castelle C.J."/>
            <person name="Probst A.J."/>
            <person name="Thomas B.C."/>
            <person name="Singh A."/>
            <person name="Wilkins M.J."/>
            <person name="Karaoz U."/>
            <person name="Brodie E.L."/>
            <person name="Williams K.H."/>
            <person name="Hubbard S.S."/>
            <person name="Banfield J.F."/>
        </authorList>
    </citation>
    <scope>NUCLEOTIDE SEQUENCE [LARGE SCALE GENOMIC DNA]</scope>
</reference>
<evidence type="ECO:0008006" key="3">
    <source>
        <dbReference type="Google" id="ProtNLM"/>
    </source>
</evidence>
<sequence>MQLVVDKRVDRVAVNLSETDQARIAGFIDLFRQYGFSLPNKYLKKLDKNLWELRPGNIRLLLGKASTQIIIANCFVKKSQKTPIREIETAKKRLKEYQL</sequence>
<dbReference type="InterPro" id="IPR009241">
    <property type="entry name" value="HigB-like"/>
</dbReference>
<accession>A0A1F5G5P1</accession>